<feature type="region of interest" description="Disordered" evidence="1">
    <location>
        <begin position="292"/>
        <end position="333"/>
    </location>
</feature>
<feature type="region of interest" description="Disordered" evidence="1">
    <location>
        <begin position="450"/>
        <end position="490"/>
    </location>
</feature>
<dbReference type="EMBL" id="KL367479">
    <property type="protein sequence ID" value="KFD72062.1"/>
    <property type="molecule type" value="Genomic_DNA"/>
</dbReference>
<gene>
    <name evidence="2" type="ORF">M514_00470</name>
</gene>
<feature type="compositionally biased region" description="Low complexity" evidence="1">
    <location>
        <begin position="180"/>
        <end position="193"/>
    </location>
</feature>
<evidence type="ECO:0000256" key="1">
    <source>
        <dbReference type="SAM" id="MobiDB-lite"/>
    </source>
</evidence>
<feature type="region of interest" description="Disordered" evidence="1">
    <location>
        <begin position="414"/>
        <end position="436"/>
    </location>
</feature>
<reference evidence="2" key="1">
    <citation type="journal article" date="2014" name="Nat. Genet.">
        <title>Genome and transcriptome of the porcine whipworm Trichuris suis.</title>
        <authorList>
            <person name="Jex A.R."/>
            <person name="Nejsum P."/>
            <person name="Schwarz E.M."/>
            <person name="Hu L."/>
            <person name="Young N.D."/>
            <person name="Hall R.S."/>
            <person name="Korhonen P.K."/>
            <person name="Liao S."/>
            <person name="Thamsborg S."/>
            <person name="Xia J."/>
            <person name="Xu P."/>
            <person name="Wang S."/>
            <person name="Scheerlinck J.P."/>
            <person name="Hofmann A."/>
            <person name="Sternberg P.W."/>
            <person name="Wang J."/>
            <person name="Gasser R.B."/>
        </authorList>
    </citation>
    <scope>NUCLEOTIDE SEQUENCE [LARGE SCALE GENOMIC DNA]</scope>
    <source>
        <strain evidence="2">DCEP-RM93F</strain>
    </source>
</reference>
<feature type="compositionally biased region" description="Polar residues" evidence="1">
    <location>
        <begin position="450"/>
        <end position="460"/>
    </location>
</feature>
<feature type="compositionally biased region" description="Polar residues" evidence="1">
    <location>
        <begin position="316"/>
        <end position="325"/>
    </location>
</feature>
<organism evidence="2">
    <name type="scientific">Trichuris suis</name>
    <name type="common">pig whipworm</name>
    <dbReference type="NCBI Taxonomy" id="68888"/>
    <lineage>
        <taxon>Eukaryota</taxon>
        <taxon>Metazoa</taxon>
        <taxon>Ecdysozoa</taxon>
        <taxon>Nematoda</taxon>
        <taxon>Enoplea</taxon>
        <taxon>Dorylaimia</taxon>
        <taxon>Trichinellida</taxon>
        <taxon>Trichuridae</taxon>
        <taxon>Trichuris</taxon>
    </lineage>
</organism>
<feature type="compositionally biased region" description="Basic and acidic residues" evidence="1">
    <location>
        <begin position="215"/>
        <end position="237"/>
    </location>
</feature>
<accession>A0A085NRG6</accession>
<feature type="region of interest" description="Disordered" evidence="1">
    <location>
        <begin position="35"/>
        <end position="68"/>
    </location>
</feature>
<feature type="region of interest" description="Disordered" evidence="1">
    <location>
        <begin position="91"/>
        <end position="155"/>
    </location>
</feature>
<feature type="compositionally biased region" description="Polar residues" evidence="1">
    <location>
        <begin position="475"/>
        <end position="490"/>
    </location>
</feature>
<feature type="region of interest" description="Disordered" evidence="1">
    <location>
        <begin position="170"/>
        <end position="255"/>
    </location>
</feature>
<proteinExistence type="predicted"/>
<evidence type="ECO:0000313" key="2">
    <source>
        <dbReference type="EMBL" id="KFD72062.1"/>
    </source>
</evidence>
<dbReference type="Proteomes" id="UP000030758">
    <property type="component" value="Unassembled WGS sequence"/>
</dbReference>
<feature type="compositionally biased region" description="Polar residues" evidence="1">
    <location>
        <begin position="104"/>
        <end position="116"/>
    </location>
</feature>
<protein>
    <submittedName>
        <fullName evidence="2">Uncharacterized protein</fullName>
    </submittedName>
</protein>
<dbReference type="AlphaFoldDB" id="A0A085NRG6"/>
<name>A0A085NRG6_9BILA</name>
<sequence>MSTDQEPQTSLTKLKRFSYASDTWQQRVDQRLWNKQTIMEHNGDDDHSRRPPSLPRRQNGYEEPNEESFLSWEVEEFSTGLLAVSNAFARASENPKEEEEELQSKYSVSVEGSLQRLSGGAPEWKRTKGAQPKAPPPTGQAQSDDITPEWDPNVESARWSRSVPFLLLPSAHESERSGEETSTTTSSTTLSSSRMPKKATTHHQEANFHGQRKVHTCDRSTPKNIDDKLKEFKKDLRSMNQRSATSRKSRPGSAVTPMAAIAEENHLTKSIELIGDGGRTVHVDLYRHVAARPTTTTTTRKGNATMKEKSRKGQQKGAQESAASSSDRRNPFRNLRRLLGLSTSADTSTQWRFHSLRHFPSSLSWSRGSSTGKEAARSGFLHGADYCAASQELLNSSSVNVKELAEIRISEDNNGRDSVTLSDSMGPRSGTISSTRSSNYLTASMTDCSTLTKQHPNSKLNPIEEETSRRSTTTFQSAKSSETYSNEATSQQGTQRASLLYLSTIGYICHNFPKRANLWWRRHGRCGTSSKLCWKDVTLRSNKPVLVSRIAVYYDGFMSVGAGEEANVTAMVVPAKYKNPWPKTRPMPFTLPCVVEMRENLNSELLCCQECWQANTVCTHCEQDQQSIPCTVYILPKAELCTTKQVVSNYARTLADSTTTADLLVSIVNKFNFLMIQLITVFKFLQSMGIEETKNDLEDIVVMQMEADRMPRVTLEWDSVFIDERMTSNSKTADLRPKLPLCKVAAAQLVEVLNVLNDRCADGAATPIPNVNKWYAVFPLFKMGLAKAAHVLFEGKCDALTRAQTLLQYLFWVVGKTDRLMTEDRARIWLDNQRVALLCHLVKRMLNPLYEIDVEEHYRLLFLLHASSKSLLDAERMTLLLRSSNETTTT</sequence>